<dbReference type="SUPFAM" id="SSF52540">
    <property type="entry name" value="P-loop containing nucleoside triphosphate hydrolases"/>
    <property type="match status" value="1"/>
</dbReference>
<name>A0A2G8LRC7_STIJA</name>
<dbReference type="InterPro" id="IPR027417">
    <property type="entry name" value="P-loop_NTPase"/>
</dbReference>
<gene>
    <name evidence="2" type="ORF">BSL78_00223</name>
</gene>
<comment type="similarity">
    <text evidence="1">Belongs to the WSCD family.</text>
</comment>
<dbReference type="AlphaFoldDB" id="A0A2G8LRC7"/>
<comment type="caution">
    <text evidence="2">The sequence shown here is derived from an EMBL/GenBank/DDBJ whole genome shotgun (WGS) entry which is preliminary data.</text>
</comment>
<keyword evidence="3" id="KW-1185">Reference proteome</keyword>
<evidence type="ECO:0000313" key="3">
    <source>
        <dbReference type="Proteomes" id="UP000230750"/>
    </source>
</evidence>
<dbReference type="EMBL" id="MRZV01000005">
    <property type="protein sequence ID" value="PIK62772.1"/>
    <property type="molecule type" value="Genomic_DNA"/>
</dbReference>
<dbReference type="OrthoDB" id="5985073at2759"/>
<dbReference type="Proteomes" id="UP000230750">
    <property type="component" value="Unassembled WGS sequence"/>
</dbReference>
<sequence>MPVIVLYSVPGSGNTWVRLLLERSSGIYSGSVYSDKGSGNSDDSYFRKSDPCSGTTIVVKSHTLSAKQIQKCGIDGAVFLIRNPYGAGLAEFNRRKSGKTGTAELSDFKSKVVFPENSDSVSISHHCLLV</sequence>
<dbReference type="STRING" id="307972.A0A2G8LRC7"/>
<protein>
    <recommendedName>
        <fullName evidence="4">WSC domain-containing protein 1</fullName>
    </recommendedName>
</protein>
<dbReference type="PANTHER" id="PTHR45964">
    <property type="entry name" value="WSCD FAMILY MEMBER CG9164"/>
    <property type="match status" value="1"/>
</dbReference>
<dbReference type="InterPro" id="IPR051589">
    <property type="entry name" value="Sialate-O-sulfotransferase"/>
</dbReference>
<organism evidence="2 3">
    <name type="scientific">Stichopus japonicus</name>
    <name type="common">Sea cucumber</name>
    <dbReference type="NCBI Taxonomy" id="307972"/>
    <lineage>
        <taxon>Eukaryota</taxon>
        <taxon>Metazoa</taxon>
        <taxon>Echinodermata</taxon>
        <taxon>Eleutherozoa</taxon>
        <taxon>Echinozoa</taxon>
        <taxon>Holothuroidea</taxon>
        <taxon>Aspidochirotacea</taxon>
        <taxon>Aspidochirotida</taxon>
        <taxon>Stichopodidae</taxon>
        <taxon>Apostichopus</taxon>
    </lineage>
</organism>
<evidence type="ECO:0008006" key="4">
    <source>
        <dbReference type="Google" id="ProtNLM"/>
    </source>
</evidence>
<dbReference type="PANTHER" id="PTHR45964:SF9">
    <property type="entry name" value="SULFOTRANSFERASE"/>
    <property type="match status" value="1"/>
</dbReference>
<reference evidence="2 3" key="1">
    <citation type="journal article" date="2017" name="PLoS Biol.">
        <title>The sea cucumber genome provides insights into morphological evolution and visceral regeneration.</title>
        <authorList>
            <person name="Zhang X."/>
            <person name="Sun L."/>
            <person name="Yuan J."/>
            <person name="Sun Y."/>
            <person name="Gao Y."/>
            <person name="Zhang L."/>
            <person name="Li S."/>
            <person name="Dai H."/>
            <person name="Hamel J.F."/>
            <person name="Liu C."/>
            <person name="Yu Y."/>
            <person name="Liu S."/>
            <person name="Lin W."/>
            <person name="Guo K."/>
            <person name="Jin S."/>
            <person name="Xu P."/>
            <person name="Storey K.B."/>
            <person name="Huan P."/>
            <person name="Zhang T."/>
            <person name="Zhou Y."/>
            <person name="Zhang J."/>
            <person name="Lin C."/>
            <person name="Li X."/>
            <person name="Xing L."/>
            <person name="Huo D."/>
            <person name="Sun M."/>
            <person name="Wang L."/>
            <person name="Mercier A."/>
            <person name="Li F."/>
            <person name="Yang H."/>
            <person name="Xiang J."/>
        </authorList>
    </citation>
    <scope>NUCLEOTIDE SEQUENCE [LARGE SCALE GENOMIC DNA]</scope>
    <source>
        <strain evidence="2">Shaxun</strain>
        <tissue evidence="2">Muscle</tissue>
    </source>
</reference>
<evidence type="ECO:0000256" key="1">
    <source>
        <dbReference type="ARBA" id="ARBA00010236"/>
    </source>
</evidence>
<proteinExistence type="inferred from homology"/>
<evidence type="ECO:0000313" key="2">
    <source>
        <dbReference type="EMBL" id="PIK62772.1"/>
    </source>
</evidence>
<accession>A0A2G8LRC7</accession>